<proteinExistence type="predicted"/>
<dbReference type="Proteomes" id="UP000737171">
    <property type="component" value="Unassembled WGS sequence"/>
</dbReference>
<name>A0ABX2EKL5_9BURK</name>
<comment type="caution">
    <text evidence="2">The sequence shown here is derived from an EMBL/GenBank/DDBJ whole genome shotgun (WGS) entry which is preliminary data.</text>
</comment>
<dbReference type="Gene3D" id="3.30.530.20">
    <property type="match status" value="1"/>
</dbReference>
<evidence type="ECO:0000313" key="2">
    <source>
        <dbReference type="EMBL" id="NRF69210.1"/>
    </source>
</evidence>
<evidence type="ECO:0000259" key="1">
    <source>
        <dbReference type="Pfam" id="PF12867"/>
    </source>
</evidence>
<protein>
    <submittedName>
        <fullName evidence="2">DinB family protein</fullName>
    </submittedName>
</protein>
<dbReference type="Gene3D" id="1.20.120.450">
    <property type="entry name" value="dinb family like domain"/>
    <property type="match status" value="1"/>
</dbReference>
<dbReference type="RefSeq" id="WP_173125726.1">
    <property type="nucleotide sequence ID" value="NZ_JABRWJ010000006.1"/>
</dbReference>
<accession>A0ABX2EKL5</accession>
<dbReference type="Pfam" id="PF12867">
    <property type="entry name" value="DinB_2"/>
    <property type="match status" value="1"/>
</dbReference>
<dbReference type="InterPro" id="IPR034660">
    <property type="entry name" value="DinB/YfiT-like"/>
</dbReference>
<dbReference type="SUPFAM" id="SSF109854">
    <property type="entry name" value="DinB/YfiT-like putative metalloenzymes"/>
    <property type="match status" value="1"/>
</dbReference>
<gene>
    <name evidence="2" type="ORF">HLB44_19625</name>
</gene>
<dbReference type="SUPFAM" id="SSF55961">
    <property type="entry name" value="Bet v1-like"/>
    <property type="match status" value="1"/>
</dbReference>
<keyword evidence="3" id="KW-1185">Reference proteome</keyword>
<evidence type="ECO:0000313" key="3">
    <source>
        <dbReference type="Proteomes" id="UP000737171"/>
    </source>
</evidence>
<sequence>MITRLAAPHAVRSSRLPAPPSVVWPRICDSAFVADYLGAALPPMALEAGCALHGHDAQGRALTLTVLEALPPSCLSLQLQAADGVQSLRWSIAACAGGSRLTVVHERPVEAVSKPTLDPLASALAAAPLGLLPGARIADAAALQAARAYLAGSAEAVRQLLAAMPPHEGYEKPAPDRFSLVEHLWHLADVEALGWAQRWPRVLAETEPTLAGVDGDRLAIERRYQQRPWRAAARRFIAQRRRTLSALARCDATTLARPLHFGGQATDAGALLAAMLAHDQEHRVEMALLWTSRATR</sequence>
<dbReference type="InterPro" id="IPR024775">
    <property type="entry name" value="DinB-like"/>
</dbReference>
<feature type="domain" description="DinB-like" evidence="1">
    <location>
        <begin position="153"/>
        <end position="283"/>
    </location>
</feature>
<dbReference type="EMBL" id="JABRWJ010000006">
    <property type="protein sequence ID" value="NRF69210.1"/>
    <property type="molecule type" value="Genomic_DNA"/>
</dbReference>
<dbReference type="InterPro" id="IPR023393">
    <property type="entry name" value="START-like_dom_sf"/>
</dbReference>
<organism evidence="2 3">
    <name type="scientific">Pseudaquabacterium terrae</name>
    <dbReference type="NCBI Taxonomy" id="2732868"/>
    <lineage>
        <taxon>Bacteria</taxon>
        <taxon>Pseudomonadati</taxon>
        <taxon>Pseudomonadota</taxon>
        <taxon>Betaproteobacteria</taxon>
        <taxon>Burkholderiales</taxon>
        <taxon>Sphaerotilaceae</taxon>
        <taxon>Pseudaquabacterium</taxon>
    </lineage>
</organism>
<reference evidence="2 3" key="1">
    <citation type="submission" date="2020-05" db="EMBL/GenBank/DDBJ databases">
        <title>Aquincola sp. isolate from soil.</title>
        <authorList>
            <person name="Han J."/>
            <person name="Kim D.-U."/>
        </authorList>
    </citation>
    <scope>NUCLEOTIDE SEQUENCE [LARGE SCALE GENOMIC DNA]</scope>
    <source>
        <strain evidence="2 3">S2</strain>
    </source>
</reference>